<keyword evidence="3" id="KW-1185">Reference proteome</keyword>
<evidence type="ECO:0000313" key="2">
    <source>
        <dbReference type="EMBL" id="MBH9576944.1"/>
    </source>
</evidence>
<evidence type="ECO:0000313" key="3">
    <source>
        <dbReference type="Proteomes" id="UP000613266"/>
    </source>
</evidence>
<sequence>MKTLTLAQPLTVVALVLNLAHAPAQAAVAEGTPPATAAAVRALWDAEGEYELQDGRSLSLHVRGQRVSVAVGFQPEERWQLVSPELIVSPDGLQRLHLHRNAAGRVERVSLEQRRAR</sequence>
<feature type="chain" id="PRO_5037255546" evidence="1">
    <location>
        <begin position="27"/>
        <end position="117"/>
    </location>
</feature>
<proteinExistence type="predicted"/>
<dbReference type="EMBL" id="JAEDAK010000005">
    <property type="protein sequence ID" value="MBH9576944.1"/>
    <property type="molecule type" value="Genomic_DNA"/>
</dbReference>
<dbReference type="Proteomes" id="UP000613266">
    <property type="component" value="Unassembled WGS sequence"/>
</dbReference>
<keyword evidence="1" id="KW-0732">Signal</keyword>
<protein>
    <submittedName>
        <fullName evidence="2">Uncharacterized protein</fullName>
    </submittedName>
</protein>
<name>A0A931J3M5_9BURK</name>
<accession>A0A931J3M5</accession>
<organism evidence="2 3">
    <name type="scientific">Inhella proteolytica</name>
    <dbReference type="NCBI Taxonomy" id="2795029"/>
    <lineage>
        <taxon>Bacteria</taxon>
        <taxon>Pseudomonadati</taxon>
        <taxon>Pseudomonadota</taxon>
        <taxon>Betaproteobacteria</taxon>
        <taxon>Burkholderiales</taxon>
        <taxon>Sphaerotilaceae</taxon>
        <taxon>Inhella</taxon>
    </lineage>
</organism>
<dbReference type="AlphaFoldDB" id="A0A931J3M5"/>
<gene>
    <name evidence="2" type="ORF">I7X39_08500</name>
</gene>
<dbReference type="RefSeq" id="WP_198110616.1">
    <property type="nucleotide sequence ID" value="NZ_JAEDAK010000005.1"/>
</dbReference>
<comment type="caution">
    <text evidence="2">The sequence shown here is derived from an EMBL/GenBank/DDBJ whole genome shotgun (WGS) entry which is preliminary data.</text>
</comment>
<feature type="signal peptide" evidence="1">
    <location>
        <begin position="1"/>
        <end position="26"/>
    </location>
</feature>
<reference evidence="2" key="1">
    <citation type="submission" date="2020-12" db="EMBL/GenBank/DDBJ databases">
        <title>The genome sequence of Inhella sp. 1Y17.</title>
        <authorList>
            <person name="Liu Y."/>
        </authorList>
    </citation>
    <scope>NUCLEOTIDE SEQUENCE</scope>
    <source>
        <strain evidence="2">1Y17</strain>
    </source>
</reference>
<evidence type="ECO:0000256" key="1">
    <source>
        <dbReference type="SAM" id="SignalP"/>
    </source>
</evidence>